<evidence type="ECO:0000313" key="9">
    <source>
        <dbReference type="EMBL" id="MBP2435900.1"/>
    </source>
</evidence>
<name>A0ABS4ZFY3_9MICO</name>
<evidence type="ECO:0000313" key="10">
    <source>
        <dbReference type="Proteomes" id="UP001519362"/>
    </source>
</evidence>
<evidence type="ECO:0000256" key="8">
    <source>
        <dbReference type="SAM" id="MobiDB-lite"/>
    </source>
</evidence>
<evidence type="ECO:0000256" key="5">
    <source>
        <dbReference type="ARBA" id="ARBA00022747"/>
    </source>
</evidence>
<dbReference type="SUPFAM" id="SSF53335">
    <property type="entry name" value="S-adenosyl-L-methionine-dependent methyltransferases"/>
    <property type="match status" value="1"/>
</dbReference>
<keyword evidence="10" id="KW-1185">Reference proteome</keyword>
<dbReference type="Pfam" id="PF00145">
    <property type="entry name" value="DNA_methylase"/>
    <property type="match status" value="2"/>
</dbReference>
<dbReference type="NCBIfam" id="TIGR00675">
    <property type="entry name" value="dcm"/>
    <property type="match status" value="1"/>
</dbReference>
<gene>
    <name evidence="9" type="ORF">JOF34_000486</name>
</gene>
<comment type="similarity">
    <text evidence="6 7">Belongs to the class I-like SAM-binding methyltransferase superfamily. C5-methyltransferase family.</text>
</comment>
<keyword evidence="4 6" id="KW-0949">S-adenosyl-L-methionine</keyword>
<keyword evidence="3 6" id="KW-0808">Transferase</keyword>
<dbReference type="InterPro" id="IPR001525">
    <property type="entry name" value="C5_MeTfrase"/>
</dbReference>
<accession>A0ABS4ZFY3</accession>
<dbReference type="PANTHER" id="PTHR10629">
    <property type="entry name" value="CYTOSINE-SPECIFIC METHYLTRANSFERASE"/>
    <property type="match status" value="1"/>
</dbReference>
<evidence type="ECO:0000256" key="2">
    <source>
        <dbReference type="ARBA" id="ARBA00022603"/>
    </source>
</evidence>
<keyword evidence="5" id="KW-0680">Restriction system</keyword>
<evidence type="ECO:0000256" key="3">
    <source>
        <dbReference type="ARBA" id="ARBA00022679"/>
    </source>
</evidence>
<feature type="compositionally biased region" description="Basic and acidic residues" evidence="8">
    <location>
        <begin position="208"/>
        <end position="220"/>
    </location>
</feature>
<dbReference type="PRINTS" id="PR00105">
    <property type="entry name" value="C5METTRFRASE"/>
</dbReference>
<comment type="caution">
    <text evidence="9">The sequence shown here is derived from an EMBL/GenBank/DDBJ whole genome shotgun (WGS) entry which is preliminary data.</text>
</comment>
<dbReference type="GO" id="GO:0032259">
    <property type="term" value="P:methylation"/>
    <property type="evidence" value="ECO:0007669"/>
    <property type="project" value="UniProtKB-KW"/>
</dbReference>
<dbReference type="Gene3D" id="3.40.50.150">
    <property type="entry name" value="Vaccinia Virus protein VP39"/>
    <property type="match status" value="1"/>
</dbReference>
<evidence type="ECO:0000256" key="4">
    <source>
        <dbReference type="ARBA" id="ARBA00022691"/>
    </source>
</evidence>
<protein>
    <recommendedName>
        <fullName evidence="1">DNA (cytosine-5-)-methyltransferase</fullName>
        <ecNumber evidence="1">2.1.1.37</ecNumber>
    </recommendedName>
</protein>
<sequence length="350" mass="38582">MPIEDEDGEHVAVMTMTAPQVLPVKTVGGGPRLRVASFFAGIGGFDLGFENAGMETVWQCEKKDFCLDILAKHWPNVPRAEDITEVKPDDIPEADIWVGGFPCQDISLARMGPRSGLRGKQSGLFYDFAKLIEARRPEVVVLENVAALLSSHDGRDFAIILRTLADIGYGVAWRVLDSRHFGIPQSRSRVFIVGSLRGTDAAGSILFESERGDRNSEKSRPNGQKSVSPFAISVGDPQRGFVKKLAHCLYAESARHTGTDWSRNYVSYPEGRVRRLTPLETERLQGFPDGWTMPVKEIASINTLDSARYHACGNAVSVPVVEWIGHRIIEQLGELLIDDRYAANSMAKSA</sequence>
<dbReference type="PANTHER" id="PTHR10629:SF52">
    <property type="entry name" value="DNA (CYTOSINE-5)-METHYLTRANSFERASE 1"/>
    <property type="match status" value="1"/>
</dbReference>
<proteinExistence type="inferred from homology"/>
<dbReference type="PROSITE" id="PS51679">
    <property type="entry name" value="SAM_MT_C5"/>
    <property type="match status" value="1"/>
</dbReference>
<keyword evidence="2 6" id="KW-0489">Methyltransferase</keyword>
<evidence type="ECO:0000256" key="6">
    <source>
        <dbReference type="PROSITE-ProRule" id="PRU01016"/>
    </source>
</evidence>
<evidence type="ECO:0000256" key="7">
    <source>
        <dbReference type="RuleBase" id="RU000416"/>
    </source>
</evidence>
<feature type="region of interest" description="Disordered" evidence="8">
    <location>
        <begin position="207"/>
        <end position="229"/>
    </location>
</feature>
<dbReference type="Gene3D" id="3.90.120.30">
    <property type="match status" value="1"/>
</dbReference>
<dbReference type="InterPro" id="IPR050390">
    <property type="entry name" value="C5-Methyltransferase"/>
</dbReference>
<dbReference type="InterPro" id="IPR029063">
    <property type="entry name" value="SAM-dependent_MTases_sf"/>
</dbReference>
<reference evidence="9 10" key="1">
    <citation type="submission" date="2021-03" db="EMBL/GenBank/DDBJ databases">
        <title>Sequencing the genomes of 1000 actinobacteria strains.</title>
        <authorList>
            <person name="Klenk H.-P."/>
        </authorList>
    </citation>
    <scope>NUCLEOTIDE SEQUENCE [LARGE SCALE GENOMIC DNA]</scope>
    <source>
        <strain evidence="9 10">DSM 24221</strain>
    </source>
</reference>
<dbReference type="RefSeq" id="WP_241245000.1">
    <property type="nucleotide sequence ID" value="NZ_CP049253.1"/>
</dbReference>
<dbReference type="EC" id="2.1.1.37" evidence="1"/>
<dbReference type="EMBL" id="JAGIOL010000001">
    <property type="protein sequence ID" value="MBP2435900.1"/>
    <property type="molecule type" value="Genomic_DNA"/>
</dbReference>
<evidence type="ECO:0000256" key="1">
    <source>
        <dbReference type="ARBA" id="ARBA00011975"/>
    </source>
</evidence>
<dbReference type="CDD" id="cd00315">
    <property type="entry name" value="Cyt_C5_DNA_methylase"/>
    <property type="match status" value="1"/>
</dbReference>
<feature type="active site" evidence="6">
    <location>
        <position position="103"/>
    </location>
</feature>
<dbReference type="GO" id="GO:0003886">
    <property type="term" value="F:DNA (cytosine-5-)-methyltransferase activity"/>
    <property type="evidence" value="ECO:0007669"/>
    <property type="project" value="UniProtKB-EC"/>
</dbReference>
<dbReference type="Proteomes" id="UP001519362">
    <property type="component" value="Unassembled WGS sequence"/>
</dbReference>
<organism evidence="9 10">
    <name type="scientific">Microbacterium amylolyticum</name>
    <dbReference type="NCBI Taxonomy" id="936337"/>
    <lineage>
        <taxon>Bacteria</taxon>
        <taxon>Bacillati</taxon>
        <taxon>Actinomycetota</taxon>
        <taxon>Actinomycetes</taxon>
        <taxon>Micrococcales</taxon>
        <taxon>Microbacteriaceae</taxon>
        <taxon>Microbacterium</taxon>
    </lineage>
</organism>